<evidence type="ECO:0000256" key="1">
    <source>
        <dbReference type="ARBA" id="ARBA00022737"/>
    </source>
</evidence>
<dbReference type="InterPro" id="IPR001119">
    <property type="entry name" value="SLH_dom"/>
</dbReference>
<evidence type="ECO:0000313" key="4">
    <source>
        <dbReference type="Proteomes" id="UP000199584"/>
    </source>
</evidence>
<feature type="domain" description="SLH" evidence="2">
    <location>
        <begin position="45"/>
        <end position="108"/>
    </location>
</feature>
<dbReference type="STRING" id="39060.SAMN05660706_1557"/>
<dbReference type="Pfam" id="PF00395">
    <property type="entry name" value="SLH"/>
    <property type="match status" value="2"/>
</dbReference>
<dbReference type="InterPro" id="IPR051465">
    <property type="entry name" value="Cell_Envelope_Struct_Comp"/>
</dbReference>
<dbReference type="PROSITE" id="PS51272">
    <property type="entry name" value="SLH"/>
    <property type="match status" value="2"/>
</dbReference>
<reference evidence="4" key="1">
    <citation type="submission" date="2016-10" db="EMBL/GenBank/DDBJ databases">
        <authorList>
            <person name="Varghese N."/>
            <person name="Submissions S."/>
        </authorList>
    </citation>
    <scope>NUCLEOTIDE SEQUENCE [LARGE SCALE GENOMIC DNA]</scope>
    <source>
        <strain evidence="4">DSM 3669</strain>
    </source>
</reference>
<evidence type="ECO:0000313" key="3">
    <source>
        <dbReference type="EMBL" id="SFR18281.1"/>
    </source>
</evidence>
<keyword evidence="1" id="KW-0677">Repeat</keyword>
<gene>
    <name evidence="3" type="ORF">SAMN05660706_1557</name>
</gene>
<accession>A0A1I6EL53</accession>
<evidence type="ECO:0000259" key="2">
    <source>
        <dbReference type="PROSITE" id="PS51272"/>
    </source>
</evidence>
<dbReference type="OrthoDB" id="174569at2"/>
<dbReference type="Proteomes" id="UP000199584">
    <property type="component" value="Unassembled WGS sequence"/>
</dbReference>
<proteinExistence type="predicted"/>
<dbReference type="EMBL" id="FOYM01000055">
    <property type="protein sequence ID" value="SFR18281.1"/>
    <property type="molecule type" value="Genomic_DNA"/>
</dbReference>
<dbReference type="PANTHER" id="PTHR43308">
    <property type="entry name" value="OUTER MEMBRANE PROTEIN ALPHA-RELATED"/>
    <property type="match status" value="1"/>
</dbReference>
<dbReference type="AlphaFoldDB" id="A0A1I6EL53"/>
<feature type="domain" description="SLH" evidence="2">
    <location>
        <begin position="1"/>
        <end position="44"/>
    </location>
</feature>
<protein>
    <submittedName>
        <fullName evidence="3">S-layer homology domain-containing protein</fullName>
    </submittedName>
</protein>
<sequence length="126" mass="13573">MELVREKVLSGYPDGTFKPGNPVTRAEFSKCMVYGLGCRGMESNAAWRLKDVPENYWAKGVISIAVDKGYVKGKSGGIFDPDGKITGAELAAMLVRALPPGKRAKAESGPYWYSGSVQLAEENGLL</sequence>
<name>A0A1I6EL53_9FIRM</name>
<keyword evidence="4" id="KW-1185">Reference proteome</keyword>
<organism evidence="3 4">
    <name type="scientific">Desulfoscipio geothermicus DSM 3669</name>
    <dbReference type="NCBI Taxonomy" id="1121426"/>
    <lineage>
        <taxon>Bacteria</taxon>
        <taxon>Bacillati</taxon>
        <taxon>Bacillota</taxon>
        <taxon>Clostridia</taxon>
        <taxon>Eubacteriales</taxon>
        <taxon>Desulfallaceae</taxon>
        <taxon>Desulfoscipio</taxon>
    </lineage>
</organism>